<dbReference type="PANTHER" id="PTHR36842:SF1">
    <property type="entry name" value="PROTEIN TOLB"/>
    <property type="match status" value="1"/>
</dbReference>
<dbReference type="GO" id="GO:0042597">
    <property type="term" value="C:periplasmic space"/>
    <property type="evidence" value="ECO:0007669"/>
    <property type="project" value="UniProtKB-SubCell"/>
</dbReference>
<dbReference type="EMBL" id="UHIA01000004">
    <property type="protein sequence ID" value="SUO96916.1"/>
    <property type="molecule type" value="Genomic_DNA"/>
</dbReference>
<dbReference type="NCBIfam" id="TIGR02800">
    <property type="entry name" value="propeller_TolB"/>
    <property type="match status" value="1"/>
</dbReference>
<dbReference type="PANTHER" id="PTHR36842">
    <property type="entry name" value="PROTEIN TOLB HOMOLOG"/>
    <property type="match status" value="1"/>
</dbReference>
<dbReference type="Gene3D" id="2.120.10.30">
    <property type="entry name" value="TolB, C-terminal domain"/>
    <property type="match status" value="1"/>
</dbReference>
<feature type="domain" description="TolB N-terminal" evidence="6">
    <location>
        <begin position="30"/>
        <end position="106"/>
    </location>
</feature>
<keyword evidence="3 5" id="KW-0732">Signal</keyword>
<evidence type="ECO:0000256" key="1">
    <source>
        <dbReference type="ARBA" id="ARBA00004418"/>
    </source>
</evidence>
<evidence type="ECO:0000313" key="8">
    <source>
        <dbReference type="Proteomes" id="UP000254575"/>
    </source>
</evidence>
<evidence type="ECO:0000259" key="6">
    <source>
        <dbReference type="Pfam" id="PF04052"/>
    </source>
</evidence>
<comment type="subcellular location">
    <subcellularLocation>
        <location evidence="1">Periplasm</location>
    </subcellularLocation>
</comment>
<dbReference type="Proteomes" id="UP000254575">
    <property type="component" value="Unassembled WGS sequence"/>
</dbReference>
<evidence type="ECO:0000256" key="3">
    <source>
        <dbReference type="ARBA" id="ARBA00022729"/>
    </source>
</evidence>
<reference evidence="7 8" key="1">
    <citation type="submission" date="2018-06" db="EMBL/GenBank/DDBJ databases">
        <authorList>
            <consortium name="Pathogen Informatics"/>
            <person name="Doyle S."/>
        </authorList>
    </citation>
    <scope>NUCLEOTIDE SEQUENCE [LARGE SCALE GENOMIC DNA]</scope>
    <source>
        <strain evidence="7 8">NCTC10717</strain>
    </source>
</reference>
<organism evidence="7 8">
    <name type="scientific">Suttonella indologenes</name>
    <dbReference type="NCBI Taxonomy" id="13276"/>
    <lineage>
        <taxon>Bacteria</taxon>
        <taxon>Pseudomonadati</taxon>
        <taxon>Pseudomonadota</taxon>
        <taxon>Gammaproteobacteria</taxon>
        <taxon>Cardiobacteriales</taxon>
        <taxon>Cardiobacteriaceae</taxon>
        <taxon>Suttonella</taxon>
    </lineage>
</organism>
<dbReference type="Pfam" id="PF07676">
    <property type="entry name" value="PD40"/>
    <property type="match status" value="3"/>
</dbReference>
<feature type="signal peptide" evidence="5">
    <location>
        <begin position="1"/>
        <end position="20"/>
    </location>
</feature>
<keyword evidence="4" id="KW-0574">Periplasm</keyword>
<protein>
    <submittedName>
        <fullName evidence="7">Translocation protein TolB</fullName>
    </submittedName>
</protein>
<evidence type="ECO:0000256" key="5">
    <source>
        <dbReference type="SAM" id="SignalP"/>
    </source>
</evidence>
<dbReference type="InterPro" id="IPR014167">
    <property type="entry name" value="Tol-Pal_TolB"/>
</dbReference>
<evidence type="ECO:0000256" key="4">
    <source>
        <dbReference type="ARBA" id="ARBA00022764"/>
    </source>
</evidence>
<dbReference type="SUPFAM" id="SSF52964">
    <property type="entry name" value="TolB, N-terminal domain"/>
    <property type="match status" value="1"/>
</dbReference>
<accession>A0A380MY01</accession>
<gene>
    <name evidence="7" type="primary">tolB</name>
    <name evidence="7" type="ORF">NCTC10717_01245</name>
</gene>
<feature type="chain" id="PRO_5016995964" evidence="5">
    <location>
        <begin position="21"/>
        <end position="421"/>
    </location>
</feature>
<sequence length="421" mass="45075">MKRRNLLAWAIALSAGFSFAQVSIDIPAAQRRAAIPIAIVPVPGDQEQMDYIIASDLFKSGYFQPIAPDRFSNRPNSPNEIDYGQFAQLGAQYVVLGRLLGNAGQAQFVMNQVGDQAVVMNEEMRGASNRMVAHATADRILEVLTGKRGAFATRIAYVLEQSGSNSRRYALVVSDIDGGNRQEIASSDQPILSPTWSPDGRQLAYMTYADYQAQIVIQSAEGGGRRVVLQSDSTSSAPAWSPDGSQLAVSLSTGEGNMDIFLVDVGSGAQKRLTNHAGIDTEPAFSPDGASIYFTSDRAGSPQIYRMGRNGGGAERVVVGSNYSSNAELSPDGQYLALTRQSGGGYQIGLYELGSGRFSALTSGRLDEGSTFAPNGEMLMYTAMEGGRSVLKLINLKGEVVQTLSDPGGRLRDPAWAPYSR</sequence>
<dbReference type="RefSeq" id="WP_115218476.1">
    <property type="nucleotide sequence ID" value="NZ_UHIA01000004.1"/>
</dbReference>
<evidence type="ECO:0000313" key="7">
    <source>
        <dbReference type="EMBL" id="SUO96916.1"/>
    </source>
</evidence>
<keyword evidence="8" id="KW-1185">Reference proteome</keyword>
<dbReference type="InterPro" id="IPR007195">
    <property type="entry name" value="TolB_N"/>
</dbReference>
<name>A0A380MY01_9GAMM</name>
<dbReference type="SUPFAM" id="SSF69304">
    <property type="entry name" value="Tricorn protease N-terminal domain"/>
    <property type="match status" value="1"/>
</dbReference>
<dbReference type="OrthoDB" id="9802240at2"/>
<evidence type="ECO:0000256" key="2">
    <source>
        <dbReference type="ARBA" id="ARBA00009820"/>
    </source>
</evidence>
<dbReference type="AlphaFoldDB" id="A0A380MY01"/>
<dbReference type="InterPro" id="IPR011659">
    <property type="entry name" value="WD40"/>
</dbReference>
<dbReference type="InterPro" id="IPR011042">
    <property type="entry name" value="6-blade_b-propeller_TolB-like"/>
</dbReference>
<dbReference type="Gene3D" id="3.40.50.10070">
    <property type="entry name" value="TolB, N-terminal domain"/>
    <property type="match status" value="1"/>
</dbReference>
<proteinExistence type="inferred from homology"/>
<dbReference type="Pfam" id="PF04052">
    <property type="entry name" value="TolB_N"/>
    <property type="match status" value="1"/>
</dbReference>
<comment type="similarity">
    <text evidence="2">Belongs to the TolB family.</text>
</comment>
<dbReference type="GO" id="GO:0017038">
    <property type="term" value="P:protein import"/>
    <property type="evidence" value="ECO:0007669"/>
    <property type="project" value="InterPro"/>
</dbReference>